<protein>
    <submittedName>
        <fullName evidence="1">Uncharacterized protein</fullName>
    </submittedName>
</protein>
<proteinExistence type="predicted"/>
<dbReference type="AlphaFoldDB" id="A0A0A9CQ93"/>
<reference evidence="1" key="2">
    <citation type="journal article" date="2015" name="Data Brief">
        <title>Shoot transcriptome of the giant reed, Arundo donax.</title>
        <authorList>
            <person name="Barrero R.A."/>
            <person name="Guerrero F.D."/>
            <person name="Moolhuijzen P."/>
            <person name="Goolsby J.A."/>
            <person name="Tidwell J."/>
            <person name="Bellgard S.E."/>
            <person name="Bellgard M.I."/>
        </authorList>
    </citation>
    <scope>NUCLEOTIDE SEQUENCE</scope>
    <source>
        <tissue evidence="1">Shoot tissue taken approximately 20 cm above the soil surface</tissue>
    </source>
</reference>
<accession>A0A0A9CQ93</accession>
<name>A0A0A9CQ93_ARUDO</name>
<sequence length="59" mass="6887">MTHDVVEGVALLQVLKQCYFCPETNVLLLDQDHERSLMVQCLPLYYLMYHLQVTSDLES</sequence>
<dbReference type="EMBL" id="GBRH01220129">
    <property type="protein sequence ID" value="JAD77766.1"/>
    <property type="molecule type" value="Transcribed_RNA"/>
</dbReference>
<reference evidence="1" key="1">
    <citation type="submission" date="2014-09" db="EMBL/GenBank/DDBJ databases">
        <authorList>
            <person name="Magalhaes I.L.F."/>
            <person name="Oliveira U."/>
            <person name="Santos F.R."/>
            <person name="Vidigal T.H.D.A."/>
            <person name="Brescovit A.D."/>
            <person name="Santos A.J."/>
        </authorList>
    </citation>
    <scope>NUCLEOTIDE SEQUENCE</scope>
    <source>
        <tissue evidence="1">Shoot tissue taken approximately 20 cm above the soil surface</tissue>
    </source>
</reference>
<organism evidence="1">
    <name type="scientific">Arundo donax</name>
    <name type="common">Giant reed</name>
    <name type="synonym">Donax arundinaceus</name>
    <dbReference type="NCBI Taxonomy" id="35708"/>
    <lineage>
        <taxon>Eukaryota</taxon>
        <taxon>Viridiplantae</taxon>
        <taxon>Streptophyta</taxon>
        <taxon>Embryophyta</taxon>
        <taxon>Tracheophyta</taxon>
        <taxon>Spermatophyta</taxon>
        <taxon>Magnoliopsida</taxon>
        <taxon>Liliopsida</taxon>
        <taxon>Poales</taxon>
        <taxon>Poaceae</taxon>
        <taxon>PACMAD clade</taxon>
        <taxon>Arundinoideae</taxon>
        <taxon>Arundineae</taxon>
        <taxon>Arundo</taxon>
    </lineage>
</organism>
<evidence type="ECO:0000313" key="1">
    <source>
        <dbReference type="EMBL" id="JAD77766.1"/>
    </source>
</evidence>